<dbReference type="AlphaFoldDB" id="A0A4V1N0H5"/>
<name>A0A4V1N0H5_9BACT</name>
<reference evidence="2 3" key="1">
    <citation type="submission" date="2019-01" db="EMBL/GenBank/DDBJ databases">
        <title>Ancylomarina salipaludis sp. nov., isolated from a salt marsh.</title>
        <authorList>
            <person name="Yoon J.-H."/>
        </authorList>
    </citation>
    <scope>NUCLEOTIDE SEQUENCE [LARGE SCALE GENOMIC DNA]</scope>
    <source>
        <strain evidence="2 3">SHSM-M15</strain>
    </source>
</reference>
<evidence type="ECO:0000313" key="3">
    <source>
        <dbReference type="Proteomes" id="UP000289703"/>
    </source>
</evidence>
<proteinExistence type="predicted"/>
<evidence type="ECO:0000256" key="1">
    <source>
        <dbReference type="SAM" id="Phobius"/>
    </source>
</evidence>
<comment type="caution">
    <text evidence="2">The sequence shown here is derived from an EMBL/GenBank/DDBJ whole genome shotgun (WGS) entry which is preliminary data.</text>
</comment>
<keyword evidence="1" id="KW-0472">Membrane</keyword>
<dbReference type="Proteomes" id="UP000289703">
    <property type="component" value="Unassembled WGS sequence"/>
</dbReference>
<sequence length="96" mass="10864">METIKIWILTGVLATGFSVILLAARIIATRFGAKMDILISSVERLTMVTTQQAEQIKNLYTREEVNTSRLNDHSIRIRNLESKQASCRNFNTHGTI</sequence>
<evidence type="ECO:0000313" key="2">
    <source>
        <dbReference type="EMBL" id="RXQ96843.1"/>
    </source>
</evidence>
<dbReference type="EMBL" id="SAXA01000002">
    <property type="protein sequence ID" value="RXQ96843.1"/>
    <property type="molecule type" value="Genomic_DNA"/>
</dbReference>
<gene>
    <name evidence="2" type="ORF">EO244_04225</name>
</gene>
<feature type="transmembrane region" description="Helical" evidence="1">
    <location>
        <begin position="6"/>
        <end position="28"/>
    </location>
</feature>
<accession>A0A4V1N0H5</accession>
<dbReference type="RefSeq" id="WP_129253252.1">
    <property type="nucleotide sequence ID" value="NZ_SAXA01000002.1"/>
</dbReference>
<keyword evidence="1" id="KW-1133">Transmembrane helix</keyword>
<protein>
    <submittedName>
        <fullName evidence="2">Uncharacterized protein</fullName>
    </submittedName>
</protein>
<dbReference type="OrthoDB" id="9980944at2"/>
<keyword evidence="1" id="KW-0812">Transmembrane</keyword>
<keyword evidence="3" id="KW-1185">Reference proteome</keyword>
<organism evidence="2 3">
    <name type="scientific">Ancylomarina salipaludis</name>
    <dbReference type="NCBI Taxonomy" id="2501299"/>
    <lineage>
        <taxon>Bacteria</taxon>
        <taxon>Pseudomonadati</taxon>
        <taxon>Bacteroidota</taxon>
        <taxon>Bacteroidia</taxon>
        <taxon>Marinilabiliales</taxon>
        <taxon>Marinifilaceae</taxon>
        <taxon>Ancylomarina</taxon>
    </lineage>
</organism>